<accession>A0A061BCX2</accession>
<dbReference type="AlphaFoldDB" id="A0A061BCX2"/>
<dbReference type="PANTHER" id="PTHR17598">
    <property type="entry name" value="DNA POLYMERASE DELTA SUBUNIT 3"/>
    <property type="match status" value="1"/>
</dbReference>
<keyword evidence="3" id="KW-0235">DNA replication</keyword>
<reference evidence="6" key="1">
    <citation type="journal article" date="2014" name="Genome Announc.">
        <title>Genome sequence of the yeast Cyberlindnera fabianii (Hansenula fabianii).</title>
        <authorList>
            <person name="Freel K.C."/>
            <person name="Sarilar V."/>
            <person name="Neuveglise C."/>
            <person name="Devillers H."/>
            <person name="Friedrich A."/>
            <person name="Schacherer J."/>
        </authorList>
    </citation>
    <scope>NUCLEOTIDE SEQUENCE</scope>
    <source>
        <strain evidence="6">YJS4271</strain>
    </source>
</reference>
<feature type="compositionally biased region" description="Acidic residues" evidence="5">
    <location>
        <begin position="352"/>
        <end position="362"/>
    </location>
</feature>
<feature type="region of interest" description="Disordered" evidence="5">
    <location>
        <begin position="139"/>
        <end position="421"/>
    </location>
</feature>
<dbReference type="PANTHER" id="PTHR17598:SF13">
    <property type="entry name" value="DNA POLYMERASE DELTA SUBUNIT 3"/>
    <property type="match status" value="1"/>
</dbReference>
<dbReference type="PhylomeDB" id="A0A061BCX2"/>
<organism evidence="6">
    <name type="scientific">Cyberlindnera fabianii</name>
    <name type="common">Yeast</name>
    <name type="synonym">Hansenula fabianii</name>
    <dbReference type="NCBI Taxonomy" id="36022"/>
    <lineage>
        <taxon>Eukaryota</taxon>
        <taxon>Fungi</taxon>
        <taxon>Dikarya</taxon>
        <taxon>Ascomycota</taxon>
        <taxon>Saccharomycotina</taxon>
        <taxon>Saccharomycetes</taxon>
        <taxon>Phaffomycetales</taxon>
        <taxon>Phaffomycetaceae</taxon>
        <taxon>Cyberlindnera</taxon>
    </lineage>
</organism>
<feature type="compositionally biased region" description="Low complexity" evidence="5">
    <location>
        <begin position="373"/>
        <end position="395"/>
    </location>
</feature>
<name>A0A061BCX2_CYBFA</name>
<dbReference type="GO" id="GO:1904161">
    <property type="term" value="P:DNA synthesis involved in UV-damage excision repair"/>
    <property type="evidence" value="ECO:0007669"/>
    <property type="project" value="TreeGrafter"/>
</dbReference>
<feature type="compositionally biased region" description="Low complexity" evidence="5">
    <location>
        <begin position="145"/>
        <end position="162"/>
    </location>
</feature>
<evidence type="ECO:0000256" key="4">
    <source>
        <dbReference type="ARBA" id="ARBA00023242"/>
    </source>
</evidence>
<comment type="subcellular location">
    <subcellularLocation>
        <location evidence="1">Nucleus</location>
    </subcellularLocation>
</comment>
<feature type="compositionally biased region" description="Acidic residues" evidence="5">
    <location>
        <begin position="244"/>
        <end position="253"/>
    </location>
</feature>
<feature type="compositionally biased region" description="Basic and acidic residues" evidence="5">
    <location>
        <begin position="254"/>
        <end position="267"/>
    </location>
</feature>
<dbReference type="VEuPathDB" id="FungiDB:BON22_4708"/>
<evidence type="ECO:0000313" key="6">
    <source>
        <dbReference type="EMBL" id="CDR47187.1"/>
    </source>
</evidence>
<dbReference type="GO" id="GO:0006271">
    <property type="term" value="P:DNA strand elongation involved in DNA replication"/>
    <property type="evidence" value="ECO:0007669"/>
    <property type="project" value="TreeGrafter"/>
</dbReference>
<protein>
    <recommendedName>
        <fullName evidence="2">DNA polymerase delta subunit 3</fullName>
    </recommendedName>
</protein>
<feature type="compositionally biased region" description="Basic and acidic residues" evidence="5">
    <location>
        <begin position="291"/>
        <end position="317"/>
    </location>
</feature>
<gene>
    <name evidence="6" type="ORF">CYFA0S_30e00122g</name>
</gene>
<feature type="compositionally biased region" description="Basic and acidic residues" evidence="5">
    <location>
        <begin position="195"/>
        <end position="215"/>
    </location>
</feature>
<evidence type="ECO:0000256" key="1">
    <source>
        <dbReference type="ARBA" id="ARBA00004123"/>
    </source>
</evidence>
<feature type="compositionally biased region" description="Polar residues" evidence="5">
    <location>
        <begin position="229"/>
        <end position="239"/>
    </location>
</feature>
<evidence type="ECO:0000256" key="5">
    <source>
        <dbReference type="SAM" id="MobiDB-lite"/>
    </source>
</evidence>
<dbReference type="GO" id="GO:0006297">
    <property type="term" value="P:nucleotide-excision repair, DNA gap filling"/>
    <property type="evidence" value="ECO:0007669"/>
    <property type="project" value="TreeGrafter"/>
</dbReference>
<dbReference type="Pfam" id="PF09507">
    <property type="entry name" value="CDC27"/>
    <property type="match status" value="2"/>
</dbReference>
<feature type="compositionally biased region" description="Basic and acidic residues" evidence="5">
    <location>
        <begin position="171"/>
        <end position="187"/>
    </location>
</feature>
<dbReference type="EMBL" id="LK052915">
    <property type="protein sequence ID" value="CDR47187.1"/>
    <property type="molecule type" value="Genomic_DNA"/>
</dbReference>
<feature type="compositionally biased region" description="Low complexity" evidence="5">
    <location>
        <begin position="323"/>
        <end position="335"/>
    </location>
</feature>
<dbReference type="InterPro" id="IPR041913">
    <property type="entry name" value="POLD3_sf"/>
</dbReference>
<sequence length="421" mass="47431">MSLLERSNEKLKEQLLTGNTPCNYKLLSRQIDIHVNDAKKLLYTFYTQHKDLVEATYVILGQLRDSEQKLTIKITKDLDECSLFEQVDSVQVYALSAKGISPDEISQMTQSEINKFDITEEKMQTWGMIKGPDVIEVERSNSAPTTTNSRLSTTTQSSSSNTKAPSIMDSMKSRPKNEESKQQKKPDPFANMGLESERILAKYRKQEQEPEKKDTQQTIGKSFAKKASKGTTDSKTQNDAAMETIEDEDLNDEEYIKKQERLKTEKARKQKLLESMFDDDDDQEVMDVDDDPKVETNKKEATPQPPKEESQSKHADLADVFDSSFSQSQSQSQSQKKGVSDHQEPTSVKTEEEVETYVDEDGFIVTKSKPKAKTASSSKPRARTSSTTTSNTSTNGPETKKQKTSGPKSQSSLMSFFGKKK</sequence>
<evidence type="ECO:0000256" key="2">
    <source>
        <dbReference type="ARBA" id="ARBA00017589"/>
    </source>
</evidence>
<dbReference type="OrthoDB" id="514823at2759"/>
<dbReference type="Gene3D" id="3.90.1030.20">
    <property type="entry name" value="DNA polymerase delta, p66 (Cdc27) subunit, wHTH domain"/>
    <property type="match status" value="1"/>
</dbReference>
<feature type="compositionally biased region" description="Acidic residues" evidence="5">
    <location>
        <begin position="276"/>
        <end position="290"/>
    </location>
</feature>
<dbReference type="GO" id="GO:0003887">
    <property type="term" value="F:DNA-directed DNA polymerase activity"/>
    <property type="evidence" value="ECO:0007669"/>
    <property type="project" value="TreeGrafter"/>
</dbReference>
<dbReference type="GO" id="GO:0043625">
    <property type="term" value="C:delta DNA polymerase complex"/>
    <property type="evidence" value="ECO:0007669"/>
    <property type="project" value="InterPro"/>
</dbReference>
<proteinExistence type="predicted"/>
<evidence type="ECO:0000256" key="3">
    <source>
        <dbReference type="ARBA" id="ARBA00022705"/>
    </source>
</evidence>
<dbReference type="InterPro" id="IPR019038">
    <property type="entry name" value="POLD3"/>
</dbReference>
<keyword evidence="4" id="KW-0539">Nucleus</keyword>
<feature type="compositionally biased region" description="Polar residues" evidence="5">
    <location>
        <begin position="404"/>
        <end position="414"/>
    </location>
</feature>